<organism evidence="7">
    <name type="scientific">Lentimicrobium saccharophilum</name>
    <dbReference type="NCBI Taxonomy" id="1678841"/>
    <lineage>
        <taxon>Bacteria</taxon>
        <taxon>Pseudomonadati</taxon>
        <taxon>Bacteroidota</taxon>
        <taxon>Bacteroidia</taxon>
        <taxon>Bacteroidales</taxon>
        <taxon>Lentimicrobiaceae</taxon>
        <taxon>Lentimicrobium</taxon>
    </lineage>
</organism>
<feature type="transmembrane region" description="Helical" evidence="6">
    <location>
        <begin position="135"/>
        <end position="159"/>
    </location>
</feature>
<feature type="transmembrane region" description="Helical" evidence="6">
    <location>
        <begin position="313"/>
        <end position="333"/>
    </location>
</feature>
<dbReference type="PANTHER" id="PTHR16119">
    <property type="entry name" value="TRANSMEMBRANE PROTEIN 144"/>
    <property type="match status" value="1"/>
</dbReference>
<comment type="subcellular location">
    <subcellularLocation>
        <location evidence="1">Membrane</location>
        <topology evidence="1">Multi-pass membrane protein</topology>
    </subcellularLocation>
</comment>
<evidence type="ECO:0000256" key="3">
    <source>
        <dbReference type="ARBA" id="ARBA00022692"/>
    </source>
</evidence>
<dbReference type="OrthoDB" id="110585at2"/>
<dbReference type="GO" id="GO:0015144">
    <property type="term" value="F:carbohydrate transmembrane transporter activity"/>
    <property type="evidence" value="ECO:0007669"/>
    <property type="project" value="InterPro"/>
</dbReference>
<feature type="transmembrane region" description="Helical" evidence="6">
    <location>
        <begin position="105"/>
        <end position="129"/>
    </location>
</feature>
<feature type="transmembrane region" description="Helical" evidence="6">
    <location>
        <begin position="6"/>
        <end position="27"/>
    </location>
</feature>
<evidence type="ECO:0000256" key="5">
    <source>
        <dbReference type="ARBA" id="ARBA00023136"/>
    </source>
</evidence>
<feature type="transmembrane region" description="Helical" evidence="6">
    <location>
        <begin position="171"/>
        <end position="189"/>
    </location>
</feature>
<dbReference type="PANTHER" id="PTHR16119:SF17">
    <property type="entry name" value="TRANSMEMBRANE PROTEIN 144"/>
    <property type="match status" value="1"/>
</dbReference>
<evidence type="ECO:0000256" key="4">
    <source>
        <dbReference type="ARBA" id="ARBA00022989"/>
    </source>
</evidence>
<dbReference type="STRING" id="1678841.TBC1_11279"/>
<keyword evidence="8" id="KW-1185">Reference proteome</keyword>
<evidence type="ECO:0000256" key="1">
    <source>
        <dbReference type="ARBA" id="ARBA00004141"/>
    </source>
</evidence>
<dbReference type="Proteomes" id="UP000053091">
    <property type="component" value="Unassembled WGS sequence"/>
</dbReference>
<feature type="transmembrane region" description="Helical" evidence="6">
    <location>
        <begin position="242"/>
        <end position="265"/>
    </location>
</feature>
<feature type="transmembrane region" description="Helical" evidence="6">
    <location>
        <begin position="79"/>
        <end position="98"/>
    </location>
</feature>
<gene>
    <name evidence="7" type="ORF">TBC1_11279</name>
</gene>
<dbReference type="PATRIC" id="fig|1678841.3.peg.320"/>
<reference evidence="7" key="1">
    <citation type="journal article" date="2015" name="Genome Announc.">
        <title>Draft Genome Sequence of Bacteroidales Strain TBC1, a Novel Isolate from a Methanogenic Wastewater Treatment System.</title>
        <authorList>
            <person name="Tourlousse D.M."/>
            <person name="Matsuura N."/>
            <person name="Sun L."/>
            <person name="Toyonaga M."/>
            <person name="Kuroda K."/>
            <person name="Ohashi A."/>
            <person name="Cruz R."/>
            <person name="Yamaguchi T."/>
            <person name="Sekiguchi Y."/>
        </authorList>
    </citation>
    <scope>NUCLEOTIDE SEQUENCE [LARGE SCALE GENOMIC DNA]</scope>
    <source>
        <strain evidence="7">TBC1</strain>
    </source>
</reference>
<evidence type="ECO:0000256" key="6">
    <source>
        <dbReference type="SAM" id="Phobius"/>
    </source>
</evidence>
<feature type="transmembrane region" description="Helical" evidence="6">
    <location>
        <begin position="39"/>
        <end position="59"/>
    </location>
</feature>
<name>A0A0S7BYV0_9BACT</name>
<feature type="transmembrane region" description="Helical" evidence="6">
    <location>
        <begin position="209"/>
        <end position="230"/>
    </location>
</feature>
<protein>
    <submittedName>
        <fullName evidence="7">Glucose uptake protein GlcU</fullName>
    </submittedName>
</protein>
<keyword evidence="5 6" id="KW-0472">Membrane</keyword>
<dbReference type="InterPro" id="IPR009834">
    <property type="entry name" value="Ureide_permease"/>
</dbReference>
<feature type="transmembrane region" description="Helical" evidence="6">
    <location>
        <begin position="277"/>
        <end position="301"/>
    </location>
</feature>
<proteinExistence type="inferred from homology"/>
<dbReference type="Pfam" id="PF07168">
    <property type="entry name" value="Ureide_permease"/>
    <property type="match status" value="2"/>
</dbReference>
<comment type="similarity">
    <text evidence="2">Belongs to the GRP transporter (TC 2.A.7.5) family.</text>
</comment>
<sequence>MFIVSSYTLAVALCFVTMLCWGSWGNTQKLAAKTWRYELFYWDYVIGVVLLSLIMGFTLGSTGEQGRSFIPDLMQVSAANFGSAFLGGIIFNASNILLSASISLAGMAVAFPVGVGLALVLGVFINYFGAPYGDAVLLFSGVALIVFALIFNGVAYGKITKNKDKNVARKGLYIAIAAGILMSFFYRFVAAAMDLNNFESPTPGMVTPYTAVFILALGMLFSNFFFNTYLMKKPFVGEPVTYKAYFSGGFSTHMVGVLGGLIWGIGTSLSYIATGEAGAAISYALGQGATMVAAFWGVFIWKEFRGATKTINLLLFLMFLLFTSGLALIIVAGNQ</sequence>
<evidence type="ECO:0000313" key="8">
    <source>
        <dbReference type="Proteomes" id="UP000053091"/>
    </source>
</evidence>
<accession>A0A0S7BYV0</accession>
<keyword evidence="3 6" id="KW-0812">Transmembrane</keyword>
<keyword evidence="4 6" id="KW-1133">Transmembrane helix</keyword>
<evidence type="ECO:0000313" key="7">
    <source>
        <dbReference type="EMBL" id="GAP42150.1"/>
    </source>
</evidence>
<dbReference type="EMBL" id="DF968182">
    <property type="protein sequence ID" value="GAP42150.1"/>
    <property type="molecule type" value="Genomic_DNA"/>
</dbReference>
<dbReference type="GO" id="GO:0016020">
    <property type="term" value="C:membrane"/>
    <property type="evidence" value="ECO:0007669"/>
    <property type="project" value="UniProtKB-SubCell"/>
</dbReference>
<evidence type="ECO:0000256" key="2">
    <source>
        <dbReference type="ARBA" id="ARBA00006117"/>
    </source>
</evidence>
<dbReference type="AlphaFoldDB" id="A0A0S7BYV0"/>
<dbReference type="InterPro" id="IPR010651">
    <property type="entry name" value="Sugar_transport"/>
</dbReference>
<dbReference type="RefSeq" id="WP_062037407.1">
    <property type="nucleotide sequence ID" value="NZ_DF968182.1"/>
</dbReference>